<evidence type="ECO:0000313" key="2">
    <source>
        <dbReference type="EMBL" id="RIV72110.1"/>
    </source>
</evidence>
<keyword evidence="1" id="KW-0812">Transmembrane</keyword>
<keyword evidence="1" id="KW-0472">Membrane</keyword>
<reference evidence="3 5" key="2">
    <citation type="submission" date="2019-07" db="EMBL/GenBank/DDBJ databases">
        <title>Draft genome of two Muricauda strains isolated from deep sea.</title>
        <authorList>
            <person name="Sun C."/>
        </authorList>
    </citation>
    <scope>NUCLEOTIDE SEQUENCE [LARGE SCALE GENOMIC DNA]</scope>
    <source>
        <strain evidence="3 5">NH166</strain>
    </source>
</reference>
<keyword evidence="1" id="KW-1133">Transmembrane helix</keyword>
<protein>
    <submittedName>
        <fullName evidence="2">Uncharacterized protein</fullName>
    </submittedName>
</protein>
<dbReference type="Proteomes" id="UP000284189">
    <property type="component" value="Unassembled WGS sequence"/>
</dbReference>
<name>A0A418N936_9FLAO</name>
<evidence type="ECO:0000256" key="1">
    <source>
        <dbReference type="SAM" id="Phobius"/>
    </source>
</evidence>
<proteinExistence type="predicted"/>
<keyword evidence="5" id="KW-1185">Reference proteome</keyword>
<evidence type="ECO:0000313" key="4">
    <source>
        <dbReference type="Proteomes" id="UP000284189"/>
    </source>
</evidence>
<accession>A0A418N936</accession>
<reference evidence="2 4" key="1">
    <citation type="submission" date="2018-08" db="EMBL/GenBank/DDBJ databases">
        <title>Proposal of Muricauda 72 sp.nov. and Muricauda NH166 sp.nov., isolated from seawater.</title>
        <authorList>
            <person name="Cheng H."/>
            <person name="Wu Y.-H."/>
            <person name="Guo L.-L."/>
            <person name="Xu X.-W."/>
        </authorList>
    </citation>
    <scope>NUCLEOTIDE SEQUENCE [LARGE SCALE GENOMIC DNA]</scope>
    <source>
        <strain evidence="2 4">NH166</strain>
    </source>
</reference>
<evidence type="ECO:0000313" key="3">
    <source>
        <dbReference type="EMBL" id="TXK03883.1"/>
    </source>
</evidence>
<dbReference type="EMBL" id="QXFJ01000015">
    <property type="protein sequence ID" value="RIV72110.1"/>
    <property type="molecule type" value="Genomic_DNA"/>
</dbReference>
<gene>
    <name evidence="2" type="ORF">D2U88_06555</name>
    <name evidence="3" type="ORF">FQ019_06515</name>
</gene>
<dbReference type="Proteomes" id="UP000321528">
    <property type="component" value="Unassembled WGS sequence"/>
</dbReference>
<feature type="transmembrane region" description="Helical" evidence="1">
    <location>
        <begin position="101"/>
        <end position="122"/>
    </location>
</feature>
<dbReference type="OrthoDB" id="8451539at2"/>
<evidence type="ECO:0000313" key="5">
    <source>
        <dbReference type="Proteomes" id="UP000321528"/>
    </source>
</evidence>
<dbReference type="AlphaFoldDB" id="A0A418N936"/>
<dbReference type="RefSeq" id="WP_119639491.1">
    <property type="nucleotide sequence ID" value="NZ_QXFJ01000015.1"/>
</dbReference>
<comment type="caution">
    <text evidence="2">The sequence shown here is derived from an EMBL/GenBank/DDBJ whole genome shotgun (WGS) entry which is preliminary data.</text>
</comment>
<organism evidence="2 4">
    <name type="scientific">Flagellimonas aequoris</name>
    <dbReference type="NCBI Taxonomy" id="2306997"/>
    <lineage>
        <taxon>Bacteria</taxon>
        <taxon>Pseudomonadati</taxon>
        <taxon>Bacteroidota</taxon>
        <taxon>Flavobacteriia</taxon>
        <taxon>Flavobacteriales</taxon>
        <taxon>Flavobacteriaceae</taxon>
        <taxon>Flagellimonas</taxon>
    </lineage>
</organism>
<sequence length="175" mass="20056">MNLSQIRQEAVKNNIEVKYSWIVQFLIALDQLGNVLGGGIADGTISARIGFNLHGKDGERDLYWKRLENIVDFTFYPLDGPKHCLLAYCSDKEEEYRGAKLFFRIVIAIIVVVFTILLFLPIRLISIFKPARTHYRLPNGTNIPYKDLESYIHETLEDEDPCAVLNCFAKKGRFA</sequence>
<dbReference type="EMBL" id="VNWL01000014">
    <property type="protein sequence ID" value="TXK03883.1"/>
    <property type="molecule type" value="Genomic_DNA"/>
</dbReference>